<dbReference type="SUPFAM" id="SSF53850">
    <property type="entry name" value="Periplasmic binding protein-like II"/>
    <property type="match status" value="1"/>
</dbReference>
<evidence type="ECO:0000313" key="6">
    <source>
        <dbReference type="EMBL" id="MBB5984454.1"/>
    </source>
</evidence>
<organism evidence="6 7">
    <name type="scientific">Sphingobium lignivorans</name>
    <dbReference type="NCBI Taxonomy" id="2735886"/>
    <lineage>
        <taxon>Bacteria</taxon>
        <taxon>Pseudomonadati</taxon>
        <taxon>Pseudomonadota</taxon>
        <taxon>Alphaproteobacteria</taxon>
        <taxon>Sphingomonadales</taxon>
        <taxon>Sphingomonadaceae</taxon>
        <taxon>Sphingobium</taxon>
    </lineage>
</organism>
<dbReference type="RefSeq" id="WP_184149623.1">
    <property type="nucleotide sequence ID" value="NZ_JACHKA010000001.1"/>
</dbReference>
<sequence length="652" mass="74441">MRTSRNDEARGSGRERRASPARIRSWLARALGLSLLLATTTSDLAAVPDQPDVTTAHGYAVFGELKYPADFKHLDYVNPDAPKGGIYRYAQTGSFDTLNFFGLLGTPPFALLWIYDTLMQRSLDEPASYYPLIAETISYPRDLAWVEFRLDPRARWHDGKPITPEDVIFTVAKFKELVSPTYRRIGAAVSRVEKTGPRSVRLYFVQKGNPTMPTVVAAMPVVPRHVWQGKDFTASTLERPVGSGPFRIGRMSPGRWLEMERVKDYWAKDLPINKGKWNFDIIRHDFYRDVGVMNEVFLSGQADLRFEGSAARWDAQDQMPAFKAKNLVRDVIRYENGAFYMGLMMNSRRPFLADRRVRKAITLAYDYEWVKRVLLAGHHGRLASFFANTEFAAEGLPGEDELALLAPFRDQLPPELFTQPPELPVAGQWGSRRENLVQAAALLREAGYRIEDGLLIDPRTRQPVRLGLAAYSALMDRQVSLFIENMRQLGITVDFRSYDTAQFRHKIRNFDFDLMINLPSFPPLVTPGLELMQFWSSRAADTPQSFNYMGVRSPVVDALVMKVGTATDRATVVSAMRALDRVLLWDYYAIPFQHTYPAPMGQVPITYWNRFGRPAKDPTYNFPFLTMDHWWIDKEKEARLTYGDFGRRAQGK</sequence>
<dbReference type="Pfam" id="PF00496">
    <property type="entry name" value="SBP_bac_5"/>
    <property type="match status" value="1"/>
</dbReference>
<comment type="subcellular location">
    <subcellularLocation>
        <location evidence="1">Periplasm</location>
    </subcellularLocation>
</comment>
<dbReference type="InterPro" id="IPR000914">
    <property type="entry name" value="SBP_5_dom"/>
</dbReference>
<dbReference type="InterPro" id="IPR039424">
    <property type="entry name" value="SBP_5"/>
</dbReference>
<proteinExistence type="inferred from homology"/>
<dbReference type="PIRSF" id="PIRSF002741">
    <property type="entry name" value="MppA"/>
    <property type="match status" value="1"/>
</dbReference>
<comment type="similarity">
    <text evidence="2">Belongs to the bacterial solute-binding protein 5 family.</text>
</comment>
<comment type="caution">
    <text evidence="6">The sequence shown here is derived from an EMBL/GenBank/DDBJ whole genome shotgun (WGS) entry which is preliminary data.</text>
</comment>
<evidence type="ECO:0000256" key="4">
    <source>
        <dbReference type="SAM" id="SignalP"/>
    </source>
</evidence>
<dbReference type="Gene3D" id="3.10.105.10">
    <property type="entry name" value="Dipeptide-binding Protein, Domain 3"/>
    <property type="match status" value="1"/>
</dbReference>
<name>A0ABR6NAZ8_9SPHN</name>
<dbReference type="Gene3D" id="3.40.190.10">
    <property type="entry name" value="Periplasmic binding protein-like II"/>
    <property type="match status" value="1"/>
</dbReference>
<feature type="domain" description="Solute-binding protein family 5" evidence="5">
    <location>
        <begin position="129"/>
        <end position="517"/>
    </location>
</feature>
<evidence type="ECO:0000259" key="5">
    <source>
        <dbReference type="Pfam" id="PF00496"/>
    </source>
</evidence>
<accession>A0ABR6NAZ8</accession>
<dbReference type="InterPro" id="IPR030678">
    <property type="entry name" value="Peptide/Ni-bd"/>
</dbReference>
<reference evidence="6 7" key="1">
    <citation type="submission" date="2020-08" db="EMBL/GenBank/DDBJ databases">
        <title>Exploring microbial biodiversity for novel pathways involved in the catabolism of aromatic compounds derived from lignin.</title>
        <authorList>
            <person name="Elkins J."/>
        </authorList>
    </citation>
    <scope>NUCLEOTIDE SEQUENCE [LARGE SCALE GENOMIC DNA]</scope>
    <source>
        <strain evidence="6 7">B1D3A</strain>
    </source>
</reference>
<feature type="signal peptide" evidence="4">
    <location>
        <begin position="1"/>
        <end position="45"/>
    </location>
</feature>
<dbReference type="Proteomes" id="UP001138540">
    <property type="component" value="Unassembled WGS sequence"/>
</dbReference>
<dbReference type="PANTHER" id="PTHR30290:SF64">
    <property type="entry name" value="ABC TRANSPORTER PERIPLASMIC BINDING PROTEIN"/>
    <property type="match status" value="1"/>
</dbReference>
<dbReference type="EMBL" id="JACHKA010000001">
    <property type="protein sequence ID" value="MBB5984454.1"/>
    <property type="molecule type" value="Genomic_DNA"/>
</dbReference>
<feature type="chain" id="PRO_5045440093" evidence="4">
    <location>
        <begin position="46"/>
        <end position="652"/>
    </location>
</feature>
<dbReference type="PANTHER" id="PTHR30290">
    <property type="entry name" value="PERIPLASMIC BINDING COMPONENT OF ABC TRANSPORTER"/>
    <property type="match status" value="1"/>
</dbReference>
<evidence type="ECO:0000256" key="2">
    <source>
        <dbReference type="ARBA" id="ARBA00005695"/>
    </source>
</evidence>
<dbReference type="CDD" id="cd08497">
    <property type="entry name" value="MbnE-like"/>
    <property type="match status" value="1"/>
</dbReference>
<evidence type="ECO:0000256" key="3">
    <source>
        <dbReference type="ARBA" id="ARBA00022729"/>
    </source>
</evidence>
<evidence type="ECO:0000256" key="1">
    <source>
        <dbReference type="ARBA" id="ARBA00004418"/>
    </source>
</evidence>
<gene>
    <name evidence="6" type="ORF">HNP60_000428</name>
</gene>
<evidence type="ECO:0000313" key="7">
    <source>
        <dbReference type="Proteomes" id="UP001138540"/>
    </source>
</evidence>
<protein>
    <submittedName>
        <fullName evidence="6">Microcin C transport system substrate-binding protein</fullName>
    </submittedName>
</protein>
<keyword evidence="3 4" id="KW-0732">Signal</keyword>
<keyword evidence="7" id="KW-1185">Reference proteome</keyword>